<comment type="caution">
    <text evidence="1">The sequence shown here is derived from an EMBL/GenBank/DDBJ whole genome shotgun (WGS) entry which is preliminary data.</text>
</comment>
<sequence length="239" mass="27209">MENVVFKPWVGSNYVTNTFGARILVLGESHYGSPEDEYEDYTIDVVKMWGQENRLAFFTKIAKTVLNYDSSNYLTNHERYALWENVAFYNYVQAIVGEGARIRPTSEMWQKSKTALNQVIHKLDPQVLVVLGTELANNLPDIPEGIEVCYLNHPSSGGYSYATNNQLVQNSIEAVKRNDDLQLAALIKSKKLTNPFTVAKVQRNLLWGNWRAKNVCTRAVSKGLLELTEIDDKLIYRVI</sequence>
<protein>
    <recommendedName>
        <fullName evidence="3">Uracil-DNA glycosylase-like domain-containing protein</fullName>
    </recommendedName>
</protein>
<name>A0A2T5F0T2_VIBSP</name>
<reference evidence="1 2" key="1">
    <citation type="submission" date="2017-11" db="EMBL/GenBank/DDBJ databases">
        <title>Population delineation of vibrios coincides with oyster pathogenicity.</title>
        <authorList>
            <person name="Bruto M."/>
            <person name="Labreuche Y."/>
            <person name="James A."/>
            <person name="Piel D."/>
            <person name="Chenivesse S."/>
            <person name="Petton B."/>
            <person name="Polz M.F."/>
            <person name="Le Roux F."/>
        </authorList>
    </citation>
    <scope>NUCLEOTIDE SEQUENCE [LARGE SCALE GENOMIC DNA]</scope>
    <source>
        <strain evidence="1 2">FF_144</strain>
    </source>
</reference>
<dbReference type="RefSeq" id="WP_108187158.1">
    <property type="nucleotide sequence ID" value="NZ_PIFK01000003.1"/>
</dbReference>
<evidence type="ECO:0008006" key="3">
    <source>
        <dbReference type="Google" id="ProtNLM"/>
    </source>
</evidence>
<proteinExistence type="predicted"/>
<gene>
    <name evidence="1" type="ORF">CWO07_01995</name>
</gene>
<dbReference type="Proteomes" id="UP000244197">
    <property type="component" value="Unassembled WGS sequence"/>
</dbReference>
<dbReference type="AlphaFoldDB" id="A0A2T5F0T2"/>
<evidence type="ECO:0000313" key="2">
    <source>
        <dbReference type="Proteomes" id="UP000244197"/>
    </source>
</evidence>
<dbReference type="EMBL" id="PIFK01000003">
    <property type="protein sequence ID" value="PTP39362.1"/>
    <property type="molecule type" value="Genomic_DNA"/>
</dbReference>
<organism evidence="1 2">
    <name type="scientific">Vibrio splendidus</name>
    <dbReference type="NCBI Taxonomy" id="29497"/>
    <lineage>
        <taxon>Bacteria</taxon>
        <taxon>Pseudomonadati</taxon>
        <taxon>Pseudomonadota</taxon>
        <taxon>Gammaproteobacteria</taxon>
        <taxon>Vibrionales</taxon>
        <taxon>Vibrionaceae</taxon>
        <taxon>Vibrio</taxon>
    </lineage>
</organism>
<accession>A0A2T5F0T2</accession>
<evidence type="ECO:0000313" key="1">
    <source>
        <dbReference type="EMBL" id="PTP39362.1"/>
    </source>
</evidence>